<dbReference type="EMBL" id="JAIWYP010000004">
    <property type="protein sequence ID" value="KAH3835025.1"/>
    <property type="molecule type" value="Genomic_DNA"/>
</dbReference>
<dbReference type="PANTHER" id="PTHR12475">
    <property type="match status" value="1"/>
</dbReference>
<name>A0A9D4K8D9_DREPO</name>
<proteinExistence type="inferred from homology"/>
<dbReference type="InterPro" id="IPR051490">
    <property type="entry name" value="THEM6_lcsJ_thioesterase"/>
</dbReference>
<protein>
    <recommendedName>
        <fullName evidence="2">Protein THEM6</fullName>
    </recommendedName>
</protein>
<evidence type="ECO:0000313" key="3">
    <source>
        <dbReference type="EMBL" id="KAH3835025.1"/>
    </source>
</evidence>
<dbReference type="AlphaFoldDB" id="A0A9D4K8D9"/>
<dbReference type="InterPro" id="IPR029069">
    <property type="entry name" value="HotDog_dom_sf"/>
</dbReference>
<evidence type="ECO:0000256" key="2">
    <source>
        <dbReference type="ARBA" id="ARBA00041112"/>
    </source>
</evidence>
<reference evidence="3" key="2">
    <citation type="submission" date="2020-11" db="EMBL/GenBank/DDBJ databases">
        <authorList>
            <person name="McCartney M.A."/>
            <person name="Auch B."/>
            <person name="Kono T."/>
            <person name="Mallez S."/>
            <person name="Becker A."/>
            <person name="Gohl D.M."/>
            <person name="Silverstein K.A.T."/>
            <person name="Koren S."/>
            <person name="Bechman K.B."/>
            <person name="Herman A."/>
            <person name="Abrahante J.E."/>
            <person name="Garbe J."/>
        </authorList>
    </citation>
    <scope>NUCLEOTIDE SEQUENCE</scope>
    <source>
        <strain evidence="3">Duluth1</strain>
        <tissue evidence="3">Whole animal</tissue>
    </source>
</reference>
<evidence type="ECO:0000313" key="4">
    <source>
        <dbReference type="Proteomes" id="UP000828390"/>
    </source>
</evidence>
<organism evidence="3 4">
    <name type="scientific">Dreissena polymorpha</name>
    <name type="common">Zebra mussel</name>
    <name type="synonym">Mytilus polymorpha</name>
    <dbReference type="NCBI Taxonomy" id="45954"/>
    <lineage>
        <taxon>Eukaryota</taxon>
        <taxon>Metazoa</taxon>
        <taxon>Spiralia</taxon>
        <taxon>Lophotrochozoa</taxon>
        <taxon>Mollusca</taxon>
        <taxon>Bivalvia</taxon>
        <taxon>Autobranchia</taxon>
        <taxon>Heteroconchia</taxon>
        <taxon>Euheterodonta</taxon>
        <taxon>Imparidentia</taxon>
        <taxon>Neoheterodontei</taxon>
        <taxon>Myida</taxon>
        <taxon>Dreissenoidea</taxon>
        <taxon>Dreissenidae</taxon>
        <taxon>Dreissena</taxon>
    </lineage>
</organism>
<dbReference type="SUPFAM" id="SSF54637">
    <property type="entry name" value="Thioesterase/thiol ester dehydrase-isomerase"/>
    <property type="match status" value="1"/>
</dbReference>
<dbReference type="Gene3D" id="3.10.129.10">
    <property type="entry name" value="Hotdog Thioesterase"/>
    <property type="match status" value="1"/>
</dbReference>
<dbReference type="Proteomes" id="UP000828390">
    <property type="component" value="Unassembled WGS sequence"/>
</dbReference>
<dbReference type="CDD" id="cd00586">
    <property type="entry name" value="4HBT"/>
    <property type="match status" value="1"/>
</dbReference>
<reference evidence="3" key="1">
    <citation type="journal article" date="2019" name="bioRxiv">
        <title>The Genome of the Zebra Mussel, Dreissena polymorpha: A Resource for Invasive Species Research.</title>
        <authorList>
            <person name="McCartney M.A."/>
            <person name="Auch B."/>
            <person name="Kono T."/>
            <person name="Mallez S."/>
            <person name="Zhang Y."/>
            <person name="Obille A."/>
            <person name="Becker A."/>
            <person name="Abrahante J.E."/>
            <person name="Garbe J."/>
            <person name="Badalamenti J.P."/>
            <person name="Herman A."/>
            <person name="Mangelson H."/>
            <person name="Liachko I."/>
            <person name="Sullivan S."/>
            <person name="Sone E.D."/>
            <person name="Koren S."/>
            <person name="Silverstein K.A.T."/>
            <person name="Beckman K.B."/>
            <person name="Gohl D.M."/>
        </authorList>
    </citation>
    <scope>NUCLEOTIDE SEQUENCE</scope>
    <source>
        <strain evidence="3">Duluth1</strain>
        <tissue evidence="3">Whole animal</tissue>
    </source>
</reference>
<keyword evidence="4" id="KW-1185">Reference proteome</keyword>
<comment type="similarity">
    <text evidence="1">Belongs to the THEM6 family.</text>
</comment>
<dbReference type="PANTHER" id="PTHR12475:SF4">
    <property type="entry name" value="PROTEIN THEM6"/>
    <property type="match status" value="1"/>
</dbReference>
<dbReference type="Pfam" id="PF13279">
    <property type="entry name" value="4HBT_2"/>
    <property type="match status" value="1"/>
</dbReference>
<comment type="caution">
    <text evidence="3">The sequence shown here is derived from an EMBL/GenBank/DDBJ whole genome shotgun (WGS) entry which is preliminary data.</text>
</comment>
<sequence>MIHLVRMLYSVTVGWIRTNGSVKKHILEVSTLKRICMPQDLDLFLHMNNATYLKHCDIGRIYLWLENGVWNEVSKCGGSLTLGASNNRYRRSITLFTSFRIESKVIYWNDTAFYVEQKFVRNKDNFVCMISLMKQTLINSKPEDVVKKLHGPIRKPELLPELESWIQSIVMSSERLRKNN</sequence>
<gene>
    <name evidence="3" type="ORF">DPMN_108363</name>
</gene>
<evidence type="ECO:0000256" key="1">
    <source>
        <dbReference type="ARBA" id="ARBA00038228"/>
    </source>
</evidence>
<accession>A0A9D4K8D9</accession>